<dbReference type="RefSeq" id="WP_088771577.1">
    <property type="nucleotide sequence ID" value="NZ_CP022132.1"/>
</dbReference>
<dbReference type="Proteomes" id="UP000249910">
    <property type="component" value="Chromosome"/>
</dbReference>
<evidence type="ECO:0000313" key="2">
    <source>
        <dbReference type="Proteomes" id="UP000249910"/>
    </source>
</evidence>
<gene>
    <name evidence="1" type="ORF">CDV26_00175</name>
</gene>
<name>A0ABM6LWJ8_9GAMM</name>
<accession>A0ABM6LWJ8</accession>
<proteinExistence type="predicted"/>
<organism evidence="1 2">
    <name type="scientific">Francisella halioticida</name>
    <dbReference type="NCBI Taxonomy" id="549298"/>
    <lineage>
        <taxon>Bacteria</taxon>
        <taxon>Pseudomonadati</taxon>
        <taxon>Pseudomonadota</taxon>
        <taxon>Gammaproteobacteria</taxon>
        <taxon>Thiotrichales</taxon>
        <taxon>Francisellaceae</taxon>
        <taxon>Francisella</taxon>
    </lineage>
</organism>
<sequence length="87" mass="10088">MSLSFLIGLILGGVITYLVNKKLNIDNKKREHVIKVMLDNFLRLASAIKKEQNKEASESLISVIYEIQLFGNDEQIRLDKKQNTYYK</sequence>
<dbReference type="EMBL" id="CP022132">
    <property type="protein sequence ID" value="ASG67012.1"/>
    <property type="molecule type" value="Genomic_DNA"/>
</dbReference>
<protein>
    <submittedName>
        <fullName evidence="1">Uncharacterized protein</fullName>
    </submittedName>
</protein>
<evidence type="ECO:0000313" key="1">
    <source>
        <dbReference type="EMBL" id="ASG67012.1"/>
    </source>
</evidence>
<keyword evidence="2" id="KW-1185">Reference proteome</keyword>
<reference evidence="1 2" key="1">
    <citation type="submission" date="2017-06" db="EMBL/GenBank/DDBJ databases">
        <title>Complete genome of Francisella halioticida.</title>
        <authorList>
            <person name="Sjodin A."/>
        </authorList>
    </citation>
    <scope>NUCLEOTIDE SEQUENCE [LARGE SCALE GENOMIC DNA]</scope>
    <source>
        <strain evidence="1 2">DSM 23729</strain>
    </source>
</reference>